<dbReference type="GO" id="GO:0005886">
    <property type="term" value="C:plasma membrane"/>
    <property type="evidence" value="ECO:0007669"/>
    <property type="project" value="UniProtKB-SubCell"/>
</dbReference>
<keyword evidence="2" id="KW-0813">Transport</keyword>
<dbReference type="InterPro" id="IPR011701">
    <property type="entry name" value="MFS"/>
</dbReference>
<evidence type="ECO:0000256" key="4">
    <source>
        <dbReference type="ARBA" id="ARBA00022692"/>
    </source>
</evidence>
<gene>
    <name evidence="8" type="ORF">AVDCRST_MAG60-564</name>
</gene>
<organism evidence="8">
    <name type="scientific">uncultured Nocardioides sp</name>
    <dbReference type="NCBI Taxonomy" id="198441"/>
    <lineage>
        <taxon>Bacteria</taxon>
        <taxon>Bacillati</taxon>
        <taxon>Actinomycetota</taxon>
        <taxon>Actinomycetes</taxon>
        <taxon>Propionibacteriales</taxon>
        <taxon>Nocardioidaceae</taxon>
        <taxon>Nocardioides</taxon>
        <taxon>environmental samples</taxon>
    </lineage>
</organism>
<dbReference type="SUPFAM" id="SSF103473">
    <property type="entry name" value="MFS general substrate transporter"/>
    <property type="match status" value="1"/>
</dbReference>
<feature type="transmembrane region" description="Helical" evidence="7">
    <location>
        <begin position="383"/>
        <end position="403"/>
    </location>
</feature>
<evidence type="ECO:0000256" key="6">
    <source>
        <dbReference type="ARBA" id="ARBA00023136"/>
    </source>
</evidence>
<dbReference type="InterPro" id="IPR050171">
    <property type="entry name" value="MFS_Transporters"/>
</dbReference>
<feature type="transmembrane region" description="Helical" evidence="7">
    <location>
        <begin position="147"/>
        <end position="167"/>
    </location>
</feature>
<feature type="transmembrane region" description="Helical" evidence="7">
    <location>
        <begin position="86"/>
        <end position="104"/>
    </location>
</feature>
<evidence type="ECO:0000256" key="2">
    <source>
        <dbReference type="ARBA" id="ARBA00022448"/>
    </source>
</evidence>
<keyword evidence="4 7" id="KW-0812">Transmembrane</keyword>
<dbReference type="Pfam" id="PF07690">
    <property type="entry name" value="MFS_1"/>
    <property type="match status" value="1"/>
</dbReference>
<feature type="transmembrane region" description="Helical" evidence="7">
    <location>
        <begin position="283"/>
        <end position="303"/>
    </location>
</feature>
<accession>A0A6J4N701</accession>
<feature type="transmembrane region" description="Helical" evidence="7">
    <location>
        <begin position="309"/>
        <end position="332"/>
    </location>
</feature>
<evidence type="ECO:0000313" key="8">
    <source>
        <dbReference type="EMBL" id="CAA9376734.1"/>
    </source>
</evidence>
<feature type="transmembrane region" description="Helical" evidence="7">
    <location>
        <begin position="110"/>
        <end position="135"/>
    </location>
</feature>
<dbReference type="Gene3D" id="1.20.1250.20">
    <property type="entry name" value="MFS general substrate transporter like domains"/>
    <property type="match status" value="1"/>
</dbReference>
<dbReference type="InterPro" id="IPR036259">
    <property type="entry name" value="MFS_trans_sf"/>
</dbReference>
<reference evidence="8" key="1">
    <citation type="submission" date="2020-02" db="EMBL/GenBank/DDBJ databases">
        <authorList>
            <person name="Meier V. D."/>
        </authorList>
    </citation>
    <scope>NUCLEOTIDE SEQUENCE</scope>
    <source>
        <strain evidence="8">AVDCRST_MAG60</strain>
    </source>
</reference>
<evidence type="ECO:0000256" key="5">
    <source>
        <dbReference type="ARBA" id="ARBA00022989"/>
    </source>
</evidence>
<evidence type="ECO:0000256" key="3">
    <source>
        <dbReference type="ARBA" id="ARBA00022475"/>
    </source>
</evidence>
<protein>
    <recommendedName>
        <fullName evidence="9">Major facilitator superfamily (MFS) profile domain-containing protein</fullName>
    </recommendedName>
</protein>
<evidence type="ECO:0000256" key="7">
    <source>
        <dbReference type="SAM" id="Phobius"/>
    </source>
</evidence>
<feature type="transmembrane region" description="Helical" evidence="7">
    <location>
        <begin position="250"/>
        <end position="271"/>
    </location>
</feature>
<proteinExistence type="predicted"/>
<keyword evidence="3" id="KW-1003">Cell membrane</keyword>
<feature type="transmembrane region" description="Helical" evidence="7">
    <location>
        <begin position="57"/>
        <end position="74"/>
    </location>
</feature>
<feature type="transmembrane region" description="Helical" evidence="7">
    <location>
        <begin position="353"/>
        <end position="377"/>
    </location>
</feature>
<dbReference type="EMBL" id="CADCUN010000060">
    <property type="protein sequence ID" value="CAA9376734.1"/>
    <property type="molecule type" value="Genomic_DNA"/>
</dbReference>
<sequence length="416" mass="43924">MTTSPVRPLTRWGVPLDPALRTMALGQFANRFAAGALMTTSALYFTRHQGFTATEVGLALSVSAFVGLLVSVPAGHLADIRGPTRVLTWLMVGAALTAWPPAFAPTPVALAALLSVQALFLSGSGAVYQGVIAQLATGGRAVQFKAYLRAVTNTAIGLGSMVGGLALLVDEDWAYIAVFFGQAVLTGFAAWNTTRLPRLPAYARQEGEPRLAVLRDRPYAVLIGLHTLFVTHFFIIEIGLVLFIAERTTAPTVLVSGTLVLNTVLVALLQVRLTRHIDTVADGSRALVVGGWLVAGGFVLIGFAEDLEVWAACALLLLGTVVHVFGEIVGSGGQWSHQMGLAPHARQGQYQGFASLSFGAARVIGPPVAAFFCVGLGRTGWMMLALAMVVISYAMGPVARWALASRERYGVTTHSG</sequence>
<dbReference type="GO" id="GO:0022857">
    <property type="term" value="F:transmembrane transporter activity"/>
    <property type="evidence" value="ECO:0007669"/>
    <property type="project" value="InterPro"/>
</dbReference>
<evidence type="ECO:0008006" key="9">
    <source>
        <dbReference type="Google" id="ProtNLM"/>
    </source>
</evidence>
<keyword evidence="6 7" id="KW-0472">Membrane</keyword>
<dbReference type="PANTHER" id="PTHR23517">
    <property type="entry name" value="RESISTANCE PROTEIN MDTM, PUTATIVE-RELATED-RELATED"/>
    <property type="match status" value="1"/>
</dbReference>
<evidence type="ECO:0000256" key="1">
    <source>
        <dbReference type="ARBA" id="ARBA00004651"/>
    </source>
</evidence>
<feature type="transmembrane region" description="Helical" evidence="7">
    <location>
        <begin position="219"/>
        <end position="244"/>
    </location>
</feature>
<name>A0A6J4N701_9ACTN</name>
<feature type="transmembrane region" description="Helical" evidence="7">
    <location>
        <begin position="173"/>
        <end position="191"/>
    </location>
</feature>
<comment type="subcellular location">
    <subcellularLocation>
        <location evidence="1">Cell membrane</location>
        <topology evidence="1">Multi-pass membrane protein</topology>
    </subcellularLocation>
</comment>
<dbReference type="AlphaFoldDB" id="A0A6J4N701"/>
<keyword evidence="5 7" id="KW-1133">Transmembrane helix</keyword>